<feature type="transmembrane region" description="Helical" evidence="1">
    <location>
        <begin position="43"/>
        <end position="61"/>
    </location>
</feature>
<dbReference type="EMBL" id="SRMF01000002">
    <property type="protein sequence ID" value="TGG94027.1"/>
    <property type="molecule type" value="Genomic_DNA"/>
</dbReference>
<dbReference type="AlphaFoldDB" id="A0A4Z0W8X9"/>
<keyword evidence="3" id="KW-1185">Reference proteome</keyword>
<evidence type="ECO:0000313" key="2">
    <source>
        <dbReference type="EMBL" id="TGG94027.1"/>
    </source>
</evidence>
<accession>A0A4Z0W8X9</accession>
<feature type="transmembrane region" description="Helical" evidence="1">
    <location>
        <begin position="166"/>
        <end position="184"/>
    </location>
</feature>
<evidence type="ECO:0000256" key="1">
    <source>
        <dbReference type="SAM" id="Phobius"/>
    </source>
</evidence>
<dbReference type="RefSeq" id="WP_135482596.1">
    <property type="nucleotide sequence ID" value="NZ_SRMF01000002.1"/>
</dbReference>
<feature type="transmembrane region" description="Helical" evidence="1">
    <location>
        <begin position="204"/>
        <end position="224"/>
    </location>
</feature>
<reference evidence="2 3" key="1">
    <citation type="submission" date="2019-04" db="EMBL/GenBank/DDBJ databases">
        <title>Natronospirillum operosus gen. nov., sp. nov., a haloalkaliphilic satellite isolated from decaying biomass of laboratory culture of cyanobacterium Geitlerinema sp. and proposal of Natronospirillaceae fam. nov. and Saccharospirillaceae fam. nov.</title>
        <authorList>
            <person name="Kevbrin V."/>
            <person name="Boltyanskaya Y."/>
            <person name="Koziaeva V."/>
            <person name="Grouzdev D.S."/>
            <person name="Park M."/>
            <person name="Cho J."/>
        </authorList>
    </citation>
    <scope>NUCLEOTIDE SEQUENCE [LARGE SCALE GENOMIC DNA]</scope>
    <source>
        <strain evidence="2 3">G-116</strain>
    </source>
</reference>
<gene>
    <name evidence="2" type="ORF">E4656_07560</name>
</gene>
<sequence>MMSLLRFASRCLASLRSRAALILPGCIVLGLVWPGLAAALQAWLYPAFVIPLMISIARLEWSGQWLMLKRWPLMLLLSLWVLTVSPVVVWLVLQGVALPDELSMALVLAAAAPPITACGALALLLRLDGHLAVVGTLLTLLLCPLTLPPLALLLLGLELDIALTEFMLRLGGIVLLAFGGAFLLKRWRGQAHIDQHADLFDGVAVAFVGLFIVGIMDGITALVLENPGQMLGALLAITLVVYGLNLLGSLLFVAVTRPTALAVGLISGQANLGLLYITLNDQLPLEALAVFAIGQIPLYLLPTVEQPVIRFLYRHS</sequence>
<keyword evidence="1" id="KW-0812">Transmembrane</keyword>
<protein>
    <recommendedName>
        <fullName evidence="4">Bile acid:sodium symporter</fullName>
    </recommendedName>
</protein>
<comment type="caution">
    <text evidence="2">The sequence shown here is derived from an EMBL/GenBank/DDBJ whole genome shotgun (WGS) entry which is preliminary data.</text>
</comment>
<evidence type="ECO:0000313" key="3">
    <source>
        <dbReference type="Proteomes" id="UP000297475"/>
    </source>
</evidence>
<dbReference type="Gene3D" id="1.20.1530.20">
    <property type="match status" value="1"/>
</dbReference>
<feature type="transmembrane region" description="Helical" evidence="1">
    <location>
        <begin position="105"/>
        <end position="125"/>
    </location>
</feature>
<keyword evidence="1" id="KW-1133">Transmembrane helix</keyword>
<dbReference type="OrthoDB" id="7262824at2"/>
<feature type="transmembrane region" description="Helical" evidence="1">
    <location>
        <begin position="20"/>
        <end position="37"/>
    </location>
</feature>
<dbReference type="Proteomes" id="UP000297475">
    <property type="component" value="Unassembled WGS sequence"/>
</dbReference>
<evidence type="ECO:0008006" key="4">
    <source>
        <dbReference type="Google" id="ProtNLM"/>
    </source>
</evidence>
<keyword evidence="1" id="KW-0472">Membrane</keyword>
<name>A0A4Z0W8X9_9GAMM</name>
<organism evidence="2 3">
    <name type="scientific">Natronospirillum operosum</name>
    <dbReference type="NCBI Taxonomy" id="2759953"/>
    <lineage>
        <taxon>Bacteria</taxon>
        <taxon>Pseudomonadati</taxon>
        <taxon>Pseudomonadota</taxon>
        <taxon>Gammaproteobacteria</taxon>
        <taxon>Oceanospirillales</taxon>
        <taxon>Natronospirillaceae</taxon>
        <taxon>Natronospirillum</taxon>
    </lineage>
</organism>
<dbReference type="InterPro" id="IPR038770">
    <property type="entry name" value="Na+/solute_symporter_sf"/>
</dbReference>
<feature type="transmembrane region" description="Helical" evidence="1">
    <location>
        <begin position="132"/>
        <end position="154"/>
    </location>
</feature>
<feature type="transmembrane region" description="Helical" evidence="1">
    <location>
        <begin position="73"/>
        <end position="93"/>
    </location>
</feature>
<feature type="transmembrane region" description="Helical" evidence="1">
    <location>
        <begin position="230"/>
        <end position="253"/>
    </location>
</feature>
<proteinExistence type="predicted"/>